<evidence type="ECO:0000313" key="3">
    <source>
        <dbReference type="Proteomes" id="UP001519332"/>
    </source>
</evidence>
<gene>
    <name evidence="2" type="ORF">JOF56_000474</name>
</gene>
<comment type="caution">
    <text evidence="2">The sequence shown here is derived from an EMBL/GenBank/DDBJ whole genome shotgun (WGS) entry which is preliminary data.</text>
</comment>
<keyword evidence="3" id="KW-1185">Reference proteome</keyword>
<dbReference type="InterPro" id="IPR003870">
    <property type="entry name" value="DUF222"/>
</dbReference>
<reference evidence="2 3" key="1">
    <citation type="submission" date="2021-03" db="EMBL/GenBank/DDBJ databases">
        <title>Sequencing the genomes of 1000 actinobacteria strains.</title>
        <authorList>
            <person name="Klenk H.-P."/>
        </authorList>
    </citation>
    <scope>NUCLEOTIDE SEQUENCE [LARGE SCALE GENOMIC DNA]</scope>
    <source>
        <strain evidence="2 3">DSM 46670</strain>
    </source>
</reference>
<evidence type="ECO:0000259" key="1">
    <source>
        <dbReference type="Pfam" id="PF02720"/>
    </source>
</evidence>
<accession>A0ABS4T6Q0</accession>
<organism evidence="2 3">
    <name type="scientific">Kibdelosporangium banguiense</name>
    <dbReference type="NCBI Taxonomy" id="1365924"/>
    <lineage>
        <taxon>Bacteria</taxon>
        <taxon>Bacillati</taxon>
        <taxon>Actinomycetota</taxon>
        <taxon>Actinomycetes</taxon>
        <taxon>Pseudonocardiales</taxon>
        <taxon>Pseudonocardiaceae</taxon>
        <taxon>Kibdelosporangium</taxon>
    </lineage>
</organism>
<protein>
    <recommendedName>
        <fullName evidence="1">DUF222 domain-containing protein</fullName>
    </recommendedName>
</protein>
<sequence>MTNNLTEPQVLKMIVLAERMQSYWSAVQIRALSTFAEYRPPGRAGIKLADGAYEEIAAVLSLSIAAATNRLIEAEEMVRRLPATVTALEEGIIDMPRAKATVQVTKPLCNEDASKVEQAVLRHGRHTSCKEYRRALRRQAMKVDPEAAERKRKQVLEDRDVVTRKAEDGSMKLVAKFPAHETQATYNMLDNLAHLAKTADDTRTLAQRRADVLRDLVLGKDMERVRVNVNVTVPLTTLIGLNRHPGELSEYGPITAEQCRELAGNATFRRLVTDEFGHLLEVDRDSHPATGFGDVIRVRDRTCRQPGCAVPARKCDVVHVSRCKSDPSTCARDCGLLCKRHRLMRMRTNGWLTTQPVPGYFVFVTPSGCVRQVPVERLEEPAA</sequence>
<dbReference type="Pfam" id="PF02720">
    <property type="entry name" value="DUF222"/>
    <property type="match status" value="1"/>
</dbReference>
<name>A0ABS4T6Q0_9PSEU</name>
<evidence type="ECO:0000313" key="2">
    <source>
        <dbReference type="EMBL" id="MBP2320089.1"/>
    </source>
</evidence>
<feature type="domain" description="DUF222" evidence="1">
    <location>
        <begin position="53"/>
        <end position="300"/>
    </location>
</feature>
<dbReference type="RefSeq" id="WP_209633906.1">
    <property type="nucleotide sequence ID" value="NZ_JAGINW010000001.1"/>
</dbReference>
<dbReference type="Proteomes" id="UP001519332">
    <property type="component" value="Unassembled WGS sequence"/>
</dbReference>
<proteinExistence type="predicted"/>
<dbReference type="EMBL" id="JAGINW010000001">
    <property type="protein sequence ID" value="MBP2320089.1"/>
    <property type="molecule type" value="Genomic_DNA"/>
</dbReference>